<feature type="non-terminal residue" evidence="2">
    <location>
        <position position="1"/>
    </location>
</feature>
<evidence type="ECO:0000313" key="2">
    <source>
        <dbReference type="EMBL" id="JAP93230.1"/>
    </source>
</evidence>
<dbReference type="InterPro" id="IPR045897">
    <property type="entry name" value="BPI/LBP_pln"/>
</dbReference>
<proteinExistence type="predicted"/>
<sequence length="440" mass="50274">SLEALNYTCGTPDYPRNLTAGDQAQVYTLTQKGVEHFVDCVLKNSLKIAQKMDIPELSFKLDLGVTSIDFFLKDIFVADFGVEHTYMNFLGDEFVYCGVDNANAELTLSWGFQQSSYPYMSDSGTGKIIINGMDLKAQIACIIDKQDCPGHYHIMVKAAELLFQQIKIELAGGTSWIYQSLVNMILSSIQKDLQEILSDVLVGSIEDVVNMVTNSDGYYIPYENMKNIIKDSRIVDSWQIGQGYMSQQQSGYVYNFQNLTDEFMQPHMLHKITNNKFNQGYTHAVAAPAFDNIFYIMHKYYDFYSSKYKMLKPPTLEIYSGNTLTTCEAEYQGQKFQVQLLGKTLWEQVTVVINNTGLTKNITNVYFEYSLYQTDYSGEEKNIIMQDLLQKMNTAIKEMPFIFPATNFLDMTQFQAVNDANEQVIRLVGDNKDDECPEWK</sequence>
<reference evidence="2" key="1">
    <citation type="submission" date="2015-07" db="EMBL/GenBank/DDBJ databases">
        <title>Adaptation to a free-living lifestyle via gene acquisitions in the diplomonad Trepomonas sp. PC1.</title>
        <authorList>
            <person name="Xu F."/>
            <person name="Jerlstrom-Hultqvist J."/>
            <person name="Kolisko M."/>
            <person name="Simpson A.G.B."/>
            <person name="Roger A.J."/>
            <person name="Svard S.G."/>
            <person name="Andersson J.O."/>
        </authorList>
    </citation>
    <scope>NUCLEOTIDE SEQUENCE</scope>
    <source>
        <strain evidence="2">PC1</strain>
    </source>
</reference>
<dbReference type="Pfam" id="PF01273">
    <property type="entry name" value="LBP_BPI_CETP"/>
    <property type="match status" value="1"/>
</dbReference>
<dbReference type="InterPro" id="IPR017942">
    <property type="entry name" value="Lipid-bd_serum_glycop_N"/>
</dbReference>
<evidence type="ECO:0000259" key="1">
    <source>
        <dbReference type="Pfam" id="PF01273"/>
    </source>
</evidence>
<dbReference type="PANTHER" id="PTHR46801">
    <property type="entry name" value="OS06G0309200 PROTEIN"/>
    <property type="match status" value="1"/>
</dbReference>
<dbReference type="SUPFAM" id="SSF55394">
    <property type="entry name" value="Bactericidal permeability-increasing protein, BPI"/>
    <property type="match status" value="1"/>
</dbReference>
<dbReference type="AlphaFoldDB" id="A0A146K8T0"/>
<accession>A0A146K8T0</accession>
<dbReference type="PANTHER" id="PTHR46801:SF2">
    <property type="entry name" value="LIPOPOLYSACCHARIDE-BINDING PROTEIN"/>
    <property type="match status" value="1"/>
</dbReference>
<name>A0A146K8T0_9EUKA</name>
<organism evidence="2">
    <name type="scientific">Trepomonas sp. PC1</name>
    <dbReference type="NCBI Taxonomy" id="1076344"/>
    <lineage>
        <taxon>Eukaryota</taxon>
        <taxon>Metamonada</taxon>
        <taxon>Diplomonadida</taxon>
        <taxon>Hexamitidae</taxon>
        <taxon>Hexamitinae</taxon>
        <taxon>Trepomonas</taxon>
    </lineage>
</organism>
<gene>
    <name evidence="2" type="ORF">TPC1_14570</name>
</gene>
<dbReference type="GO" id="GO:0008289">
    <property type="term" value="F:lipid binding"/>
    <property type="evidence" value="ECO:0007669"/>
    <property type="project" value="InterPro"/>
</dbReference>
<protein>
    <submittedName>
        <fullName evidence="2">BPI-like protein</fullName>
    </submittedName>
</protein>
<feature type="domain" description="Lipid-binding serum glycoprotein N-terminal" evidence="1">
    <location>
        <begin position="72"/>
        <end position="204"/>
    </location>
</feature>
<dbReference type="InterPro" id="IPR017943">
    <property type="entry name" value="Bactericidal_perm-incr_a/b_dom"/>
</dbReference>
<dbReference type="Gene3D" id="3.15.10.10">
    <property type="entry name" value="Bactericidal permeability-increasing protein, domain 1"/>
    <property type="match status" value="1"/>
</dbReference>
<dbReference type="EMBL" id="GDID01003376">
    <property type="protein sequence ID" value="JAP93230.1"/>
    <property type="molecule type" value="Transcribed_RNA"/>
</dbReference>